<gene>
    <name evidence="2" type="ORF">M431DRAFT_502685</name>
</gene>
<dbReference type="EMBL" id="KZ679675">
    <property type="protein sequence ID" value="PTB60551.1"/>
    <property type="molecule type" value="Genomic_DNA"/>
</dbReference>
<organism evidence="2 3">
    <name type="scientific">Trichoderma harzianum CBS 226.95</name>
    <dbReference type="NCBI Taxonomy" id="983964"/>
    <lineage>
        <taxon>Eukaryota</taxon>
        <taxon>Fungi</taxon>
        <taxon>Dikarya</taxon>
        <taxon>Ascomycota</taxon>
        <taxon>Pezizomycotina</taxon>
        <taxon>Sordariomycetes</taxon>
        <taxon>Hypocreomycetidae</taxon>
        <taxon>Hypocreales</taxon>
        <taxon>Hypocreaceae</taxon>
        <taxon>Trichoderma</taxon>
    </lineage>
</organism>
<proteinExistence type="predicted"/>
<dbReference type="AlphaFoldDB" id="A0A2T4AU25"/>
<protein>
    <recommendedName>
        <fullName evidence="4">Secreted protein</fullName>
    </recommendedName>
</protein>
<accession>A0A2T4AU25</accession>
<dbReference type="GeneID" id="36626759"/>
<dbReference type="RefSeq" id="XP_024780228.1">
    <property type="nucleotide sequence ID" value="XM_024918190.1"/>
</dbReference>
<keyword evidence="1" id="KW-0732">Signal</keyword>
<evidence type="ECO:0000313" key="3">
    <source>
        <dbReference type="Proteomes" id="UP000241690"/>
    </source>
</evidence>
<reference evidence="2 3" key="1">
    <citation type="submission" date="2016-07" db="EMBL/GenBank/DDBJ databases">
        <title>Multiple horizontal gene transfer events from other fungi enriched the ability of initially mycotrophic Trichoderma (Ascomycota) to feed on dead plant biomass.</title>
        <authorList>
            <consortium name="DOE Joint Genome Institute"/>
            <person name="Aerts A."/>
            <person name="Atanasova L."/>
            <person name="Chenthamara K."/>
            <person name="Zhang J."/>
            <person name="Grujic M."/>
            <person name="Henrissat B."/>
            <person name="Kuo A."/>
            <person name="Salamov A."/>
            <person name="Lipzen A."/>
            <person name="Labutti K."/>
            <person name="Barry K."/>
            <person name="Miao Y."/>
            <person name="Rahimi M.J."/>
            <person name="Shen Q."/>
            <person name="Grigoriev I.V."/>
            <person name="Kubicek C.P."/>
            <person name="Druzhinina I.S."/>
        </authorList>
    </citation>
    <scope>NUCLEOTIDE SEQUENCE [LARGE SCALE GENOMIC DNA]</scope>
    <source>
        <strain evidence="2 3">CBS 226.95</strain>
    </source>
</reference>
<feature type="chain" id="PRO_5015436649" description="Secreted protein" evidence="1">
    <location>
        <begin position="17"/>
        <end position="72"/>
    </location>
</feature>
<name>A0A2T4AU25_TRIHA</name>
<evidence type="ECO:0000256" key="1">
    <source>
        <dbReference type="SAM" id="SignalP"/>
    </source>
</evidence>
<evidence type="ECO:0008006" key="4">
    <source>
        <dbReference type="Google" id="ProtNLM"/>
    </source>
</evidence>
<sequence>MIVLVILPLSLSFVTSNYQVDCFFRGVKAARVSIKFCRVEVGLGAWLNTNEMFNALLQQTTTDIRLRCYCNK</sequence>
<evidence type="ECO:0000313" key="2">
    <source>
        <dbReference type="EMBL" id="PTB60551.1"/>
    </source>
</evidence>
<feature type="signal peptide" evidence="1">
    <location>
        <begin position="1"/>
        <end position="16"/>
    </location>
</feature>
<keyword evidence="3" id="KW-1185">Reference proteome</keyword>
<dbReference type="Proteomes" id="UP000241690">
    <property type="component" value="Unassembled WGS sequence"/>
</dbReference>